<organism evidence="10 11">
    <name type="scientific">Sphenodon punctatus</name>
    <name type="common">Tuatara</name>
    <name type="synonym">Hatteria punctata</name>
    <dbReference type="NCBI Taxonomy" id="8508"/>
    <lineage>
        <taxon>Eukaryota</taxon>
        <taxon>Metazoa</taxon>
        <taxon>Chordata</taxon>
        <taxon>Craniata</taxon>
        <taxon>Vertebrata</taxon>
        <taxon>Euteleostomi</taxon>
        <taxon>Lepidosauria</taxon>
        <taxon>Sphenodontia</taxon>
        <taxon>Sphenodontidae</taxon>
        <taxon>Sphenodon</taxon>
    </lineage>
</organism>
<evidence type="ECO:0000256" key="7">
    <source>
        <dbReference type="ARBA" id="ARBA00023157"/>
    </source>
</evidence>
<feature type="binding site" description="axial binding residue" evidence="9">
    <location>
        <position position="383"/>
    </location>
    <ligand>
        <name>heme b</name>
        <dbReference type="ChEBI" id="CHEBI:60344"/>
    </ligand>
    <ligandPart>
        <name>Fe</name>
        <dbReference type="ChEBI" id="CHEBI:18248"/>
    </ligandPart>
</feature>
<keyword evidence="5" id="KW-0560">Oxidoreductase</keyword>
<sequence>MHVTLTLLKQKLQWIVKREFNITDVLTPTQLEMISRATGCAYQGVMIKCDDNNPYRTITGDCNNRRNPTLGASNRPYVRWLPAEYEDGVSLPHGWTDGLRHSGFPFPLVRAVSNEIVRFPNEDLTLDQQRSLMFMQWGQFIDHDMDFSPSTPAKVTFSSGVDCEKSCAKEPPCFPIKIPPNDPRIKNQSDCIPFIRSAPACTGGTAIRNQINALTSFLDASMVYGSEVPLAERLRNRTNQLGLMAVNQKFMDGGLALLPFDNMEKDPCVLTNRTLNIPCFIAGDSRANEMPELTSLHTLFVREHNRLAVNLKRLNPQSNGEKLYQEARKILGAMTQIISFRDYLPLLLGRSSFWKSLPRYRGYNDSVDPRIASIFTMGFRFAHASIQPFVFRLDHRYQLLKGNGKIPLGQEFFAMWRIVKEGGIDPILRGLMANQAKLMKQNQMVVDELRDRLFQQVRRIGLDLPALNMQRGRDHGLPGYSAWRRFCGLSQPRNEDELARVLNNRELANKFIKLYGTPDNIDIWVGALAEPFVYNGRIGPLLACVIGNQFRKLRDGDRFWWENSGVFTLQQLNALRKISLPSIICDNTHITEVPKNSFQANRYPRDFVKCSSIQKLDLLPWATKCDGEGT</sequence>
<dbReference type="Ensembl" id="ENSSPUT00000001962.1">
    <property type="protein sequence ID" value="ENSSPUP00000001861.1"/>
    <property type="gene ID" value="ENSSPUG00000001447.1"/>
</dbReference>
<dbReference type="Gene3D" id="1.10.640.10">
    <property type="entry name" value="Haem peroxidase domain superfamily, animal type"/>
    <property type="match status" value="1"/>
</dbReference>
<dbReference type="GO" id="GO:0005615">
    <property type="term" value="C:extracellular space"/>
    <property type="evidence" value="ECO:0007669"/>
    <property type="project" value="TreeGrafter"/>
</dbReference>
<protein>
    <submittedName>
        <fullName evidence="10">Eosinophil peroxidase</fullName>
    </submittedName>
</protein>
<dbReference type="PROSITE" id="PS50292">
    <property type="entry name" value="PEROXIDASE_3"/>
    <property type="match status" value="1"/>
</dbReference>
<name>A0A8D0G1L8_SPHPU</name>
<evidence type="ECO:0000256" key="5">
    <source>
        <dbReference type="ARBA" id="ARBA00023002"/>
    </source>
</evidence>
<keyword evidence="2 9" id="KW-0349">Heme</keyword>
<accession>A0A8D0G1L8</accession>
<gene>
    <name evidence="10" type="primary">EPX</name>
</gene>
<dbReference type="AlphaFoldDB" id="A0A8D0G1L8"/>
<keyword evidence="11" id="KW-1185">Reference proteome</keyword>
<comment type="cofactor">
    <cofactor evidence="1">
        <name>heme b</name>
        <dbReference type="ChEBI" id="CHEBI:60344"/>
    </cofactor>
</comment>
<dbReference type="GO" id="GO:0042742">
    <property type="term" value="P:defense response to bacterium"/>
    <property type="evidence" value="ECO:0007669"/>
    <property type="project" value="TreeGrafter"/>
</dbReference>
<dbReference type="GO" id="GO:0004601">
    <property type="term" value="F:peroxidase activity"/>
    <property type="evidence" value="ECO:0007669"/>
    <property type="project" value="InterPro"/>
</dbReference>
<dbReference type="CDD" id="cd09824">
    <property type="entry name" value="myeloperoxidase_like"/>
    <property type="match status" value="1"/>
</dbReference>
<comment type="similarity">
    <text evidence="8">Belongs to the peroxidase family. XPO subfamily.</text>
</comment>
<keyword evidence="7" id="KW-1015">Disulfide bond</keyword>
<evidence type="ECO:0000256" key="1">
    <source>
        <dbReference type="ARBA" id="ARBA00001970"/>
    </source>
</evidence>
<dbReference type="SUPFAM" id="SSF48113">
    <property type="entry name" value="Heme-dependent peroxidases"/>
    <property type="match status" value="1"/>
</dbReference>
<dbReference type="InterPro" id="IPR019791">
    <property type="entry name" value="Haem_peroxidase_animal"/>
</dbReference>
<reference evidence="10" key="1">
    <citation type="submission" date="2025-08" db="UniProtKB">
        <authorList>
            <consortium name="Ensembl"/>
        </authorList>
    </citation>
    <scope>IDENTIFICATION</scope>
</reference>
<evidence type="ECO:0000256" key="3">
    <source>
        <dbReference type="ARBA" id="ARBA00022723"/>
    </source>
</evidence>
<reference evidence="10" key="2">
    <citation type="submission" date="2025-09" db="UniProtKB">
        <authorList>
            <consortium name="Ensembl"/>
        </authorList>
    </citation>
    <scope>IDENTIFICATION</scope>
</reference>
<evidence type="ECO:0000256" key="6">
    <source>
        <dbReference type="ARBA" id="ARBA00023004"/>
    </source>
</evidence>
<dbReference type="GO" id="GO:0006979">
    <property type="term" value="P:response to oxidative stress"/>
    <property type="evidence" value="ECO:0007669"/>
    <property type="project" value="InterPro"/>
</dbReference>
<evidence type="ECO:0000313" key="11">
    <source>
        <dbReference type="Proteomes" id="UP000694392"/>
    </source>
</evidence>
<keyword evidence="3 9" id="KW-0479">Metal-binding</keyword>
<dbReference type="PANTHER" id="PTHR11475">
    <property type="entry name" value="OXIDASE/PEROXIDASE"/>
    <property type="match status" value="1"/>
</dbReference>
<dbReference type="Proteomes" id="UP000694392">
    <property type="component" value="Unplaced"/>
</dbReference>
<proteinExistence type="inferred from homology"/>
<keyword evidence="4" id="KW-0732">Signal</keyword>
<evidence type="ECO:0000256" key="2">
    <source>
        <dbReference type="ARBA" id="ARBA00022617"/>
    </source>
</evidence>
<evidence type="ECO:0000256" key="9">
    <source>
        <dbReference type="PIRSR" id="PIRSR619791-2"/>
    </source>
</evidence>
<evidence type="ECO:0000256" key="4">
    <source>
        <dbReference type="ARBA" id="ARBA00022729"/>
    </source>
</evidence>
<dbReference type="GeneTree" id="ENSGT00940000156009"/>
<keyword evidence="6 9" id="KW-0408">Iron</keyword>
<evidence type="ECO:0000256" key="8">
    <source>
        <dbReference type="ARBA" id="ARBA00061342"/>
    </source>
</evidence>
<dbReference type="PRINTS" id="PR00457">
    <property type="entry name" value="ANPEROXIDASE"/>
</dbReference>
<dbReference type="InterPro" id="IPR037120">
    <property type="entry name" value="Haem_peroxidase_sf_animal"/>
</dbReference>
<dbReference type="PANTHER" id="PTHR11475:SF63">
    <property type="entry name" value="EOSINOPHIL PEROXIDASE"/>
    <property type="match status" value="1"/>
</dbReference>
<dbReference type="GO" id="GO:0020037">
    <property type="term" value="F:heme binding"/>
    <property type="evidence" value="ECO:0007669"/>
    <property type="project" value="InterPro"/>
</dbReference>
<dbReference type="Pfam" id="PF03098">
    <property type="entry name" value="An_peroxidase"/>
    <property type="match status" value="1"/>
</dbReference>
<dbReference type="GO" id="GO:0046872">
    <property type="term" value="F:metal ion binding"/>
    <property type="evidence" value="ECO:0007669"/>
    <property type="project" value="UniProtKB-KW"/>
</dbReference>
<evidence type="ECO:0000313" key="10">
    <source>
        <dbReference type="Ensembl" id="ENSSPUP00000001861.1"/>
    </source>
</evidence>
<dbReference type="InterPro" id="IPR010255">
    <property type="entry name" value="Haem_peroxidase_sf"/>
</dbReference>
<dbReference type="OMA" id="INCEESC"/>
<dbReference type="FunFam" id="1.10.640.10:FF:000001">
    <property type="entry name" value="Peroxidasin homolog"/>
    <property type="match status" value="1"/>
</dbReference>